<evidence type="ECO:0000313" key="2">
    <source>
        <dbReference type="Proteomes" id="UP000828390"/>
    </source>
</evidence>
<gene>
    <name evidence="1" type="ORF">DPMN_040695</name>
</gene>
<proteinExistence type="predicted"/>
<organism evidence="1 2">
    <name type="scientific">Dreissena polymorpha</name>
    <name type="common">Zebra mussel</name>
    <name type="synonym">Mytilus polymorpha</name>
    <dbReference type="NCBI Taxonomy" id="45954"/>
    <lineage>
        <taxon>Eukaryota</taxon>
        <taxon>Metazoa</taxon>
        <taxon>Spiralia</taxon>
        <taxon>Lophotrochozoa</taxon>
        <taxon>Mollusca</taxon>
        <taxon>Bivalvia</taxon>
        <taxon>Autobranchia</taxon>
        <taxon>Heteroconchia</taxon>
        <taxon>Euheterodonta</taxon>
        <taxon>Imparidentia</taxon>
        <taxon>Neoheterodontei</taxon>
        <taxon>Myida</taxon>
        <taxon>Dreissenoidea</taxon>
        <taxon>Dreissenidae</taxon>
        <taxon>Dreissena</taxon>
    </lineage>
</organism>
<dbReference type="Proteomes" id="UP000828390">
    <property type="component" value="Unassembled WGS sequence"/>
</dbReference>
<comment type="caution">
    <text evidence="1">The sequence shown here is derived from an EMBL/GenBank/DDBJ whole genome shotgun (WGS) entry which is preliminary data.</text>
</comment>
<reference evidence="1" key="2">
    <citation type="submission" date="2020-11" db="EMBL/GenBank/DDBJ databases">
        <authorList>
            <person name="McCartney M.A."/>
            <person name="Auch B."/>
            <person name="Kono T."/>
            <person name="Mallez S."/>
            <person name="Becker A."/>
            <person name="Gohl D.M."/>
            <person name="Silverstein K.A.T."/>
            <person name="Koren S."/>
            <person name="Bechman K.B."/>
            <person name="Herman A."/>
            <person name="Abrahante J.E."/>
            <person name="Garbe J."/>
        </authorList>
    </citation>
    <scope>NUCLEOTIDE SEQUENCE</scope>
    <source>
        <strain evidence="1">Duluth1</strain>
        <tissue evidence="1">Whole animal</tissue>
    </source>
</reference>
<dbReference type="AlphaFoldDB" id="A0A9D4CY43"/>
<reference evidence="1" key="1">
    <citation type="journal article" date="2019" name="bioRxiv">
        <title>The Genome of the Zebra Mussel, Dreissena polymorpha: A Resource for Invasive Species Research.</title>
        <authorList>
            <person name="McCartney M.A."/>
            <person name="Auch B."/>
            <person name="Kono T."/>
            <person name="Mallez S."/>
            <person name="Zhang Y."/>
            <person name="Obille A."/>
            <person name="Becker A."/>
            <person name="Abrahante J.E."/>
            <person name="Garbe J."/>
            <person name="Badalamenti J.P."/>
            <person name="Herman A."/>
            <person name="Mangelson H."/>
            <person name="Liachko I."/>
            <person name="Sullivan S."/>
            <person name="Sone E.D."/>
            <person name="Koren S."/>
            <person name="Silverstein K.A.T."/>
            <person name="Beckman K.B."/>
            <person name="Gohl D.M."/>
        </authorList>
    </citation>
    <scope>NUCLEOTIDE SEQUENCE</scope>
    <source>
        <strain evidence="1">Duluth1</strain>
        <tissue evidence="1">Whole animal</tissue>
    </source>
</reference>
<accession>A0A9D4CY43</accession>
<evidence type="ECO:0000313" key="1">
    <source>
        <dbReference type="EMBL" id="KAH3734256.1"/>
    </source>
</evidence>
<protein>
    <submittedName>
        <fullName evidence="1">Uncharacterized protein</fullName>
    </submittedName>
</protein>
<name>A0A9D4CY43_DREPO</name>
<dbReference type="EMBL" id="JAIWYP010000011">
    <property type="protein sequence ID" value="KAH3734256.1"/>
    <property type="molecule type" value="Genomic_DNA"/>
</dbReference>
<sequence length="77" mass="8965">MTHLGYGEEIRRRRILKYRKRDRIVNAKWIYITFITAGSKAEGLTCCYESDYENVFVPKDVLCVEAGVDLHTIPNDI</sequence>
<keyword evidence="2" id="KW-1185">Reference proteome</keyword>